<name>A0A8E2DII4_9APHY</name>
<organism evidence="2 3">
    <name type="scientific">Obba rivulosa</name>
    <dbReference type="NCBI Taxonomy" id="1052685"/>
    <lineage>
        <taxon>Eukaryota</taxon>
        <taxon>Fungi</taxon>
        <taxon>Dikarya</taxon>
        <taxon>Basidiomycota</taxon>
        <taxon>Agaricomycotina</taxon>
        <taxon>Agaricomycetes</taxon>
        <taxon>Polyporales</taxon>
        <taxon>Gelatoporiaceae</taxon>
        <taxon>Obba</taxon>
    </lineage>
</organism>
<reference evidence="2 3" key="1">
    <citation type="submission" date="2016-07" db="EMBL/GenBank/DDBJ databases">
        <title>Draft genome of the white-rot fungus Obba rivulosa 3A-2.</title>
        <authorList>
            <consortium name="DOE Joint Genome Institute"/>
            <person name="Miettinen O."/>
            <person name="Riley R."/>
            <person name="Acob R."/>
            <person name="Barry K."/>
            <person name="Cullen D."/>
            <person name="De Vries R."/>
            <person name="Hainaut M."/>
            <person name="Hatakka A."/>
            <person name="Henrissat B."/>
            <person name="Hilden K."/>
            <person name="Kuo R."/>
            <person name="Labutti K."/>
            <person name="Lipzen A."/>
            <person name="Makela M.R."/>
            <person name="Sandor L."/>
            <person name="Spatafora J.W."/>
            <person name="Grigoriev I.V."/>
            <person name="Hibbett D.S."/>
        </authorList>
    </citation>
    <scope>NUCLEOTIDE SEQUENCE [LARGE SCALE GENOMIC DNA]</scope>
    <source>
        <strain evidence="2 3">3A-2</strain>
    </source>
</reference>
<evidence type="ECO:0000313" key="2">
    <source>
        <dbReference type="EMBL" id="OCH88031.1"/>
    </source>
</evidence>
<proteinExistence type="predicted"/>
<accession>A0A8E2DII4</accession>
<evidence type="ECO:0000313" key="3">
    <source>
        <dbReference type="Proteomes" id="UP000250043"/>
    </source>
</evidence>
<keyword evidence="3" id="KW-1185">Reference proteome</keyword>
<gene>
    <name evidence="2" type="ORF">OBBRIDRAFT_805664</name>
</gene>
<feature type="region of interest" description="Disordered" evidence="1">
    <location>
        <begin position="241"/>
        <end position="262"/>
    </location>
</feature>
<dbReference type="Proteomes" id="UP000250043">
    <property type="component" value="Unassembled WGS sequence"/>
</dbReference>
<dbReference type="OrthoDB" id="3264042at2759"/>
<dbReference type="EMBL" id="KV722465">
    <property type="protein sequence ID" value="OCH88031.1"/>
    <property type="molecule type" value="Genomic_DNA"/>
</dbReference>
<evidence type="ECO:0000256" key="1">
    <source>
        <dbReference type="SAM" id="MobiDB-lite"/>
    </source>
</evidence>
<dbReference type="AlphaFoldDB" id="A0A8E2DII4"/>
<protein>
    <submittedName>
        <fullName evidence="2">Uncharacterized protein</fullName>
    </submittedName>
</protein>
<sequence>MAWSSYEKHADARRAYQRRYNAIHRLGRRKISKNDMQDLQACRHDELEGWVYTNDIVRKFPKYDPLCLPWMHRAERDVWNSLLSREKVMRNTHGDDWLEAWRAEVASLPEIMAEQMWGPLPELPDFAYECVGGHDPESLYHHHQRRMVAIYHQFVELLSQPKGLNAIGQATLDNALVIQGRRIKESVVRKLYGLTAFKASRNLHVFTQSDRARERANGLHECASAPKFICNLCEGTAQMRECPKSGPDSTDEAACKMTENKA</sequence>